<evidence type="ECO:0000313" key="10">
    <source>
        <dbReference type="EMBL" id="TCS80950.1"/>
    </source>
</evidence>
<feature type="domain" description="Flagellar basal body rod protein N-terminal" evidence="6">
    <location>
        <begin position="5"/>
        <end position="35"/>
    </location>
</feature>
<protein>
    <recommendedName>
        <fullName evidence="3 5">Flagellar hook protein FlgE</fullName>
    </recommendedName>
</protein>
<feature type="domain" description="Flagellar hook protein FlgE/F/G-like D1" evidence="9">
    <location>
        <begin position="101"/>
        <end position="160"/>
    </location>
</feature>
<dbReference type="RefSeq" id="WP_132547678.1">
    <property type="nucleotide sequence ID" value="NZ_SMAA01000003.1"/>
</dbReference>
<dbReference type="InterPro" id="IPR001444">
    <property type="entry name" value="Flag_bb_rod_N"/>
</dbReference>
<dbReference type="Pfam" id="PF22692">
    <property type="entry name" value="LlgE_F_G_D1"/>
    <property type="match status" value="1"/>
</dbReference>
<comment type="subcellular location">
    <subcellularLocation>
        <location evidence="1 5">Bacterial flagellum basal body</location>
    </subcellularLocation>
</comment>
<dbReference type="InterPro" id="IPR037058">
    <property type="entry name" value="Falgellar_hook_FlgE_sf"/>
</dbReference>
<evidence type="ECO:0000256" key="3">
    <source>
        <dbReference type="ARBA" id="ARBA00019015"/>
    </source>
</evidence>
<feature type="domain" description="Flagellar hook protein FlgE D2" evidence="8">
    <location>
        <begin position="582"/>
        <end position="694"/>
    </location>
</feature>
<dbReference type="SUPFAM" id="SSF117143">
    <property type="entry name" value="Flagellar hook protein flgE"/>
    <property type="match status" value="2"/>
</dbReference>
<evidence type="ECO:0000256" key="4">
    <source>
        <dbReference type="ARBA" id="ARBA00023143"/>
    </source>
</evidence>
<dbReference type="Proteomes" id="UP000295188">
    <property type="component" value="Unassembled WGS sequence"/>
</dbReference>
<dbReference type="Gene3D" id="2.60.98.20">
    <property type="entry name" value="Flagellar hook protein FlgE"/>
    <property type="match status" value="1"/>
</dbReference>
<dbReference type="AlphaFoldDB" id="A0A4R3KD14"/>
<comment type="function">
    <text evidence="5">A flexible structure which links the flagellar filament to the drive apparatus in the basal body.</text>
</comment>
<dbReference type="InterPro" id="IPR053967">
    <property type="entry name" value="LlgE_F_G-like_D1"/>
</dbReference>
<proteinExistence type="inferred from homology"/>
<keyword evidence="10" id="KW-0966">Cell projection</keyword>
<name>A0A4R3KD14_9FIRM</name>
<dbReference type="InterPro" id="IPR019776">
    <property type="entry name" value="Flagellar_basal_body_rod_CS"/>
</dbReference>
<dbReference type="GO" id="GO:0071978">
    <property type="term" value="P:bacterial-type flagellum-dependent swarming motility"/>
    <property type="evidence" value="ECO:0007669"/>
    <property type="project" value="TreeGrafter"/>
</dbReference>
<dbReference type="InterPro" id="IPR020013">
    <property type="entry name" value="Flagellar_FlgE/F/G"/>
</dbReference>
<evidence type="ECO:0000256" key="1">
    <source>
        <dbReference type="ARBA" id="ARBA00004117"/>
    </source>
</evidence>
<dbReference type="PANTHER" id="PTHR30435">
    <property type="entry name" value="FLAGELLAR PROTEIN"/>
    <property type="match status" value="1"/>
</dbReference>
<feature type="domain" description="Flagellar basal-body/hook protein C-terminal" evidence="7">
    <location>
        <begin position="767"/>
        <end position="811"/>
    </location>
</feature>
<organism evidence="10 11">
    <name type="scientific">Pectinatus cerevisiiphilus</name>
    <dbReference type="NCBI Taxonomy" id="86956"/>
    <lineage>
        <taxon>Bacteria</taxon>
        <taxon>Bacillati</taxon>
        <taxon>Bacillota</taxon>
        <taxon>Negativicutes</taxon>
        <taxon>Selenomonadales</taxon>
        <taxon>Selenomonadaceae</taxon>
        <taxon>Pectinatus</taxon>
    </lineage>
</organism>
<keyword evidence="11" id="KW-1185">Reference proteome</keyword>
<dbReference type="GO" id="GO:0009424">
    <property type="term" value="C:bacterial-type flagellum hook"/>
    <property type="evidence" value="ECO:0007669"/>
    <property type="project" value="TreeGrafter"/>
</dbReference>
<dbReference type="EMBL" id="SMAA01000003">
    <property type="protein sequence ID" value="TCS80950.1"/>
    <property type="molecule type" value="Genomic_DNA"/>
</dbReference>
<gene>
    <name evidence="10" type="ORF">EDC37_103120</name>
</gene>
<evidence type="ECO:0000256" key="5">
    <source>
        <dbReference type="RuleBase" id="RU362116"/>
    </source>
</evidence>
<dbReference type="InterPro" id="IPR011491">
    <property type="entry name" value="FlgE_D2"/>
</dbReference>
<keyword evidence="10" id="KW-0969">Cilium</keyword>
<dbReference type="PANTHER" id="PTHR30435:SF1">
    <property type="entry name" value="FLAGELLAR HOOK PROTEIN FLGE"/>
    <property type="match status" value="1"/>
</dbReference>
<keyword evidence="4 5" id="KW-0975">Bacterial flagellum</keyword>
<evidence type="ECO:0000259" key="8">
    <source>
        <dbReference type="Pfam" id="PF07559"/>
    </source>
</evidence>
<keyword evidence="10" id="KW-0282">Flagellum</keyword>
<dbReference type="InterPro" id="IPR037925">
    <property type="entry name" value="FlgE/F/G-like"/>
</dbReference>
<dbReference type="Pfam" id="PF07559">
    <property type="entry name" value="FlgE_D2"/>
    <property type="match status" value="1"/>
</dbReference>
<comment type="caution">
    <text evidence="10">The sequence shown here is derived from an EMBL/GenBank/DDBJ whole genome shotgun (WGS) entry which is preliminary data.</text>
</comment>
<reference evidence="10 11" key="1">
    <citation type="submission" date="2019-03" db="EMBL/GenBank/DDBJ databases">
        <title>Genomic Encyclopedia of Type Strains, Phase IV (KMG-IV): sequencing the most valuable type-strain genomes for metagenomic binning, comparative biology and taxonomic classification.</title>
        <authorList>
            <person name="Goeker M."/>
        </authorList>
    </citation>
    <scope>NUCLEOTIDE SEQUENCE [LARGE SCALE GENOMIC DNA]</scope>
    <source>
        <strain evidence="10 11">DSM 20467</strain>
    </source>
</reference>
<dbReference type="InterPro" id="IPR010930">
    <property type="entry name" value="Flg_bb/hook_C_dom"/>
</dbReference>
<evidence type="ECO:0000259" key="9">
    <source>
        <dbReference type="Pfam" id="PF22692"/>
    </source>
</evidence>
<sequence>MMRALYTAVSGLKNHQTRMDSIGNNIANVNTTGYKSSRVTFADTLSQTLSGSSSPNGNVGGINAQQIGLGMAVSSIDTNFTHGSASSTGNNTDLAIDTDAGLFIVKNGDQTYYTRNGNFTLDNDGNLVMNGSGLHVQGWNGENGSVNANGLPENIKIDKDSAMSPKTTTTATFSGNLSADDISQAITAIKVNYADGTSESVDGSYASKSLTKASLVGASGTKYTILDANGGSINPDGYYVGNLIDQTDKLTSITATGDPITINFDTSGGTGSKGGTITGYPDTVSDITSGIYEKNKDGKIDLGTITEIKPINSTDFTIITNKGTFTITDPPSSDTYKVGDNVSVQAKVTGGKTNPGSASILTFVKEGGSINTINTADIPSALGSSYRFGDAAIQSITATGEPITITYAESGTGSNGATITGYPTTAIETSGTYEIGKDVPIELGTIKTGGIEKISDTEYHITTDKGTYTVTYDTPPSDPYEEGNTVLVQAAVKSGATNGSAATLTFADGVSINTGDMPPSDLSSYELGGSVPVKIDVAASDQLSGGISVVNSYNGKEVQGLTLTMKDGSAQTGFADDTYSEGQDAYAVHTSTVTIYDNLGASHTVPVYIQKNDADKWVVKVQGGTYDGAQVASSEQELEFDGANGTLISGGSMNINLSVPYPNGAMLNEKVAADFGQLTQYSGGNTATASTDGYAAGFYKDMSIGQDGVITLTYTNGQKQEGGQLAIATFNNEAGLEKAGGSLYSASNNSGEAKVGTFASQGVSVTPGALEMSNVDISNEFSDMIVTQRGFQANSKIITVADEMLETLVNMKR</sequence>
<dbReference type="GO" id="GO:0009425">
    <property type="term" value="C:bacterial-type flagellum basal body"/>
    <property type="evidence" value="ECO:0007669"/>
    <property type="project" value="UniProtKB-SubCell"/>
</dbReference>
<comment type="similarity">
    <text evidence="2 5">Belongs to the flagella basal body rod proteins family.</text>
</comment>
<evidence type="ECO:0000259" key="6">
    <source>
        <dbReference type="Pfam" id="PF00460"/>
    </source>
</evidence>
<dbReference type="OrthoDB" id="9804559at2"/>
<dbReference type="Pfam" id="PF00460">
    <property type="entry name" value="Flg_bb_rod"/>
    <property type="match status" value="1"/>
</dbReference>
<dbReference type="PROSITE" id="PS00588">
    <property type="entry name" value="FLAGELLA_BB_ROD"/>
    <property type="match status" value="1"/>
</dbReference>
<evidence type="ECO:0000256" key="2">
    <source>
        <dbReference type="ARBA" id="ARBA00009677"/>
    </source>
</evidence>
<dbReference type="Pfam" id="PF06429">
    <property type="entry name" value="Flg_bbr_C"/>
    <property type="match status" value="1"/>
</dbReference>
<evidence type="ECO:0000313" key="11">
    <source>
        <dbReference type="Proteomes" id="UP000295188"/>
    </source>
</evidence>
<dbReference type="NCBIfam" id="TIGR03506">
    <property type="entry name" value="FlgEFG_subfam"/>
    <property type="match status" value="2"/>
</dbReference>
<accession>A0A4R3KD14</accession>
<dbReference type="GO" id="GO:0005829">
    <property type="term" value="C:cytosol"/>
    <property type="evidence" value="ECO:0007669"/>
    <property type="project" value="TreeGrafter"/>
</dbReference>
<evidence type="ECO:0000259" key="7">
    <source>
        <dbReference type="Pfam" id="PF06429"/>
    </source>
</evidence>